<dbReference type="EMBL" id="CVRB01000004">
    <property type="protein sequence ID" value="CRK83767.1"/>
    <property type="molecule type" value="Genomic_DNA"/>
</dbReference>
<dbReference type="RefSeq" id="WP_090636805.1">
    <property type="nucleotide sequence ID" value="NZ_CVRB01000004.1"/>
</dbReference>
<name>A0A0U1P0K7_9BACI</name>
<evidence type="ECO:0008006" key="3">
    <source>
        <dbReference type="Google" id="ProtNLM"/>
    </source>
</evidence>
<gene>
    <name evidence="1" type="ORF">BN000_03761</name>
</gene>
<sequence>MNIKGHTVEKLEDPFGLLSGDRYEFFLELEIDEDDELYSDKGVGLRILFVSDENGQKIKNYHFFELDTDTVLDFALEEDEEDLVVNYCRENIIE</sequence>
<evidence type="ECO:0000313" key="1">
    <source>
        <dbReference type="EMBL" id="CRK83767.1"/>
    </source>
</evidence>
<organism evidence="1 2">
    <name type="scientific">Neobacillus massiliamazoniensis</name>
    <dbReference type="NCBI Taxonomy" id="1499688"/>
    <lineage>
        <taxon>Bacteria</taxon>
        <taxon>Bacillati</taxon>
        <taxon>Bacillota</taxon>
        <taxon>Bacilli</taxon>
        <taxon>Bacillales</taxon>
        <taxon>Bacillaceae</taxon>
        <taxon>Neobacillus</taxon>
    </lineage>
</organism>
<accession>A0A0U1P0K7</accession>
<dbReference type="OrthoDB" id="2736409at2"/>
<keyword evidence="2" id="KW-1185">Reference proteome</keyword>
<reference evidence="2" key="1">
    <citation type="submission" date="2015-05" db="EMBL/GenBank/DDBJ databases">
        <authorList>
            <person name="Urmite Genomes"/>
        </authorList>
    </citation>
    <scope>NUCLEOTIDE SEQUENCE [LARGE SCALE GENOMIC DNA]</scope>
    <source>
        <strain evidence="2">LF1</strain>
    </source>
</reference>
<dbReference type="AlphaFoldDB" id="A0A0U1P0K7"/>
<protein>
    <recommendedName>
        <fullName evidence="3">Pullulanase</fullName>
    </recommendedName>
</protein>
<dbReference type="InterPro" id="IPR045424">
    <property type="entry name" value="DUF6509"/>
</dbReference>
<dbReference type="Pfam" id="PF20119">
    <property type="entry name" value="DUF6509"/>
    <property type="match status" value="1"/>
</dbReference>
<dbReference type="STRING" id="1499688.BN000_03761"/>
<proteinExistence type="predicted"/>
<dbReference type="Proteomes" id="UP000199087">
    <property type="component" value="Unassembled WGS sequence"/>
</dbReference>
<evidence type="ECO:0000313" key="2">
    <source>
        <dbReference type="Proteomes" id="UP000199087"/>
    </source>
</evidence>